<dbReference type="GO" id="GO:0004497">
    <property type="term" value="F:monooxygenase activity"/>
    <property type="evidence" value="ECO:0007669"/>
    <property type="project" value="UniProtKB-KW"/>
</dbReference>
<keyword evidence="4 7" id="KW-0479">Metal-binding</keyword>
<evidence type="ECO:0000313" key="10">
    <source>
        <dbReference type="Proteomes" id="UP000806378"/>
    </source>
</evidence>
<dbReference type="SUPFAM" id="SSF48264">
    <property type="entry name" value="Cytochrome P450"/>
    <property type="match status" value="1"/>
</dbReference>
<dbReference type="GO" id="GO:0016705">
    <property type="term" value="F:oxidoreductase activity, acting on paired donors, with incorporation or reduction of molecular oxygen"/>
    <property type="evidence" value="ECO:0007669"/>
    <property type="project" value="InterPro"/>
</dbReference>
<dbReference type="InterPro" id="IPR017972">
    <property type="entry name" value="Cyt_P450_CS"/>
</dbReference>
<dbReference type="Proteomes" id="UP000806378">
    <property type="component" value="Unassembled WGS sequence"/>
</dbReference>
<dbReference type="CDD" id="cd11043">
    <property type="entry name" value="CYP90-like"/>
    <property type="match status" value="1"/>
</dbReference>
<dbReference type="InterPro" id="IPR036396">
    <property type="entry name" value="Cyt_P450_sf"/>
</dbReference>
<keyword evidence="8" id="KW-0560">Oxidoreductase</keyword>
<dbReference type="EMBL" id="MU089921">
    <property type="protein sequence ID" value="KAF7848955.1"/>
    <property type="molecule type" value="Genomic_DNA"/>
</dbReference>
<keyword evidence="5" id="KW-1133">Transmembrane helix</keyword>
<dbReference type="InterPro" id="IPR002401">
    <property type="entry name" value="Cyt_P450_E_grp-I"/>
</dbReference>
<dbReference type="InterPro" id="IPR001128">
    <property type="entry name" value="Cyt_P450"/>
</dbReference>
<dbReference type="GO" id="GO:0016020">
    <property type="term" value="C:membrane"/>
    <property type="evidence" value="ECO:0007669"/>
    <property type="project" value="UniProtKB-SubCell"/>
</dbReference>
<keyword evidence="10" id="KW-1185">Reference proteome</keyword>
<dbReference type="AlphaFoldDB" id="A0A8T0CSP8"/>
<evidence type="ECO:0008006" key="11">
    <source>
        <dbReference type="Google" id="ProtNLM"/>
    </source>
</evidence>
<evidence type="ECO:0000256" key="2">
    <source>
        <dbReference type="ARBA" id="ARBA00010617"/>
    </source>
</evidence>
<comment type="similarity">
    <text evidence="2 8">Belongs to the cytochrome P450 family.</text>
</comment>
<dbReference type="Pfam" id="PF00067">
    <property type="entry name" value="p450"/>
    <property type="match status" value="1"/>
</dbReference>
<keyword evidence="7 8" id="KW-0349">Heme</keyword>
<dbReference type="PRINTS" id="PR00463">
    <property type="entry name" value="EP450I"/>
</dbReference>
<dbReference type="PANTHER" id="PTHR24286">
    <property type="entry name" value="CYTOCHROME P450 26"/>
    <property type="match status" value="1"/>
</dbReference>
<evidence type="ECO:0000256" key="1">
    <source>
        <dbReference type="ARBA" id="ARBA00004167"/>
    </source>
</evidence>
<keyword evidence="5" id="KW-0472">Membrane</keyword>
<dbReference type="Gramene" id="rna-gnl|WGS:JABURB|Cocit.L1397.1">
    <property type="protein sequence ID" value="cds-KAF7848955.1"/>
    <property type="gene ID" value="gene-BT93_L1397"/>
</dbReference>
<dbReference type="GO" id="GO:0005506">
    <property type="term" value="F:iron ion binding"/>
    <property type="evidence" value="ECO:0007669"/>
    <property type="project" value="InterPro"/>
</dbReference>
<organism evidence="9 10">
    <name type="scientific">Corymbia citriodora subsp. variegata</name>
    <dbReference type="NCBI Taxonomy" id="360336"/>
    <lineage>
        <taxon>Eukaryota</taxon>
        <taxon>Viridiplantae</taxon>
        <taxon>Streptophyta</taxon>
        <taxon>Embryophyta</taxon>
        <taxon>Tracheophyta</taxon>
        <taxon>Spermatophyta</taxon>
        <taxon>Magnoliopsida</taxon>
        <taxon>eudicotyledons</taxon>
        <taxon>Gunneridae</taxon>
        <taxon>Pentapetalae</taxon>
        <taxon>rosids</taxon>
        <taxon>malvids</taxon>
        <taxon>Myrtales</taxon>
        <taxon>Myrtaceae</taxon>
        <taxon>Myrtoideae</taxon>
        <taxon>Eucalypteae</taxon>
        <taxon>Corymbia</taxon>
    </lineage>
</organism>
<feature type="binding site" description="axial binding residue" evidence="7">
    <location>
        <position position="424"/>
    </location>
    <ligand>
        <name>heme</name>
        <dbReference type="ChEBI" id="CHEBI:30413"/>
    </ligand>
    <ligandPart>
        <name>Fe</name>
        <dbReference type="ChEBI" id="CHEBI:18248"/>
    </ligandPart>
</feature>
<evidence type="ECO:0000256" key="7">
    <source>
        <dbReference type="PIRSR" id="PIRSR602401-1"/>
    </source>
</evidence>
<accession>A0A8T0CSP8</accession>
<comment type="subcellular location">
    <subcellularLocation>
        <location evidence="1">Membrane</location>
        <topology evidence="1">Single-pass membrane protein</topology>
    </subcellularLocation>
</comment>
<name>A0A8T0CSP8_CORYI</name>
<evidence type="ECO:0000313" key="9">
    <source>
        <dbReference type="EMBL" id="KAF7848955.1"/>
    </source>
</evidence>
<dbReference type="GO" id="GO:0010268">
    <property type="term" value="P:brassinosteroid homeostasis"/>
    <property type="evidence" value="ECO:0007669"/>
    <property type="project" value="TreeGrafter"/>
</dbReference>
<dbReference type="OrthoDB" id="1372046at2759"/>
<evidence type="ECO:0000256" key="4">
    <source>
        <dbReference type="ARBA" id="ARBA00022723"/>
    </source>
</evidence>
<evidence type="ECO:0000256" key="8">
    <source>
        <dbReference type="RuleBase" id="RU000461"/>
    </source>
</evidence>
<comment type="cofactor">
    <cofactor evidence="7">
        <name>heme</name>
        <dbReference type="ChEBI" id="CHEBI:30413"/>
    </cofactor>
</comment>
<sequence>MWVVSLCLAVATLLLYYARWAYKWRNPRCSGVLPPGSMGLPLIGETLELLIPSYSLDLHPFIRKRVQRYGPIFRTSLVGRPVIVSVDPEFNNHILQQEGRLVEIWYLDTFAKLFGLEGESRLSRVGLVHKYARRIFLNHFGSDILREKLLQQIEEGVERCLRKWSSLPCIEVQEAAFDMMFDFVRRQLFSYDAHETSADATEKINRFLGGFLVFPLNVPGTAYHRCLKEHRKFIDMLKGILRERLNSGKTSNVDFLDEAIDSMHDQDFLTEDFIVQMMFGGIFATSETISSMLAMIFKLLSGTPAVLEELRAEHKLILEKREGQSTALCWDDYKSMTFTMQVINETLRLANFAPGLLRRALQDIPVNGFMIPKGMAIMAVTAALHTNHDVFENPLEFNPWRWKDLDSGTISKNFKPFGGGMRQCVGAEYTRAFLCAFLHVLVTKFRWTEIKIGDVYRNPVLCFKDGVNIKLSESGKSL</sequence>
<gene>
    <name evidence="9" type="ORF">BT93_L1397</name>
</gene>
<evidence type="ECO:0000256" key="5">
    <source>
        <dbReference type="ARBA" id="ARBA00022989"/>
    </source>
</evidence>
<keyword evidence="6 7" id="KW-0408">Iron</keyword>
<evidence type="ECO:0000256" key="3">
    <source>
        <dbReference type="ARBA" id="ARBA00022692"/>
    </source>
</evidence>
<comment type="caution">
    <text evidence="9">The sequence shown here is derived from an EMBL/GenBank/DDBJ whole genome shotgun (WGS) entry which is preliminary data.</text>
</comment>
<keyword evidence="3" id="KW-0812">Transmembrane</keyword>
<protein>
    <recommendedName>
        <fullName evidence="11">Cytochrome P450</fullName>
    </recommendedName>
</protein>
<dbReference type="GO" id="GO:0016125">
    <property type="term" value="P:sterol metabolic process"/>
    <property type="evidence" value="ECO:0007669"/>
    <property type="project" value="TreeGrafter"/>
</dbReference>
<dbReference type="Gene3D" id="1.10.630.10">
    <property type="entry name" value="Cytochrome P450"/>
    <property type="match status" value="1"/>
</dbReference>
<dbReference type="PROSITE" id="PS00086">
    <property type="entry name" value="CYTOCHROME_P450"/>
    <property type="match status" value="1"/>
</dbReference>
<evidence type="ECO:0000256" key="6">
    <source>
        <dbReference type="ARBA" id="ARBA00023004"/>
    </source>
</evidence>
<keyword evidence="8" id="KW-0503">Monooxygenase</keyword>
<dbReference type="GO" id="GO:0020037">
    <property type="term" value="F:heme binding"/>
    <property type="evidence" value="ECO:0007669"/>
    <property type="project" value="InterPro"/>
</dbReference>
<reference evidence="9" key="1">
    <citation type="submission" date="2020-05" db="EMBL/GenBank/DDBJ databases">
        <title>WGS assembly of Corymbia citriodora subspecies variegata.</title>
        <authorList>
            <person name="Barry K."/>
            <person name="Hundley H."/>
            <person name="Shu S."/>
            <person name="Jenkins J."/>
            <person name="Grimwood J."/>
            <person name="Baten A."/>
        </authorList>
    </citation>
    <scope>NUCLEOTIDE SEQUENCE</scope>
    <source>
        <strain evidence="9">CV2-018</strain>
    </source>
</reference>
<proteinExistence type="inferred from homology"/>
<dbReference type="PANTHER" id="PTHR24286:SF305">
    <property type="entry name" value="CYTOCHROME P450 708A2"/>
    <property type="match status" value="1"/>
</dbReference>
<dbReference type="GO" id="GO:0016132">
    <property type="term" value="P:brassinosteroid biosynthetic process"/>
    <property type="evidence" value="ECO:0007669"/>
    <property type="project" value="TreeGrafter"/>
</dbReference>